<dbReference type="Proteomes" id="UP000321083">
    <property type="component" value="Unassembled WGS sequence"/>
</dbReference>
<dbReference type="AlphaFoldDB" id="A0A5C6M5U0"/>
<protein>
    <recommendedName>
        <fullName evidence="5">Cytochrome c domain-containing protein</fullName>
    </recommendedName>
</protein>
<evidence type="ECO:0000259" key="2">
    <source>
        <dbReference type="Pfam" id="PF07637"/>
    </source>
</evidence>
<keyword evidence="4" id="KW-1185">Reference proteome</keyword>
<proteinExistence type="predicted"/>
<evidence type="ECO:0000259" key="1">
    <source>
        <dbReference type="Pfam" id="PF07631"/>
    </source>
</evidence>
<dbReference type="Pfam" id="PF07637">
    <property type="entry name" value="PSD5"/>
    <property type="match status" value="1"/>
</dbReference>
<accession>A0A5C6M5U0</accession>
<name>A0A5C6M5U0_9PLAN</name>
<evidence type="ECO:0008006" key="5">
    <source>
        <dbReference type="Google" id="ProtNLM"/>
    </source>
</evidence>
<feature type="domain" description="DUF1592" evidence="1">
    <location>
        <begin position="280"/>
        <end position="348"/>
    </location>
</feature>
<dbReference type="InterPro" id="IPR013043">
    <property type="entry name" value="DUF1595"/>
</dbReference>
<sequence length="425" mass="46849">MSGCVDYQTHVFPIINAACRGCHGDGAQFGGFTIPDTPNSLATVDVTEIDRRNAIMRRIDDSTMPPTFAATQISQTDRNVINAWRDGGYAIIPDHCGSVTSPQPVSNIPKSFQQLLSNKQLENSTYHAFLGNTYVISAMKSSFGMLGSDRVSDGYDTLSQTMTLTRAETLLNTGDIIGGLFFTIPSGQITSLIGTCWSTQPASSTCITNFVTAFLSRAFRRPPTTAELNRYVAFVNGASTQTEGIKRFISAVFSSPKFLYLIEAEGTRDSQDDSIVNRSAHEVAARMSMMIWGEPPDTTLRSYADNGTLLSDPQVLTSETTRLLSNAKAKNYLVRHFFMQWLDLDMITVGPYSDRYYVLGDALSRLVGNINDLALERWGKRSILCLKGLIKVINHSPTFSRVIRRITLALIFRVPYPDILAGARA</sequence>
<reference evidence="3 4" key="1">
    <citation type="submission" date="2019-08" db="EMBL/GenBank/DDBJ databases">
        <title>100 year-old enigma solved: identification of Planctomyces bekefii, the type genus and species of the phylum Planctomycetes.</title>
        <authorList>
            <person name="Svetlana D.N."/>
            <person name="Overmann J."/>
        </authorList>
    </citation>
    <scope>NUCLEOTIDE SEQUENCE [LARGE SCALE GENOMIC DNA]</scope>
    <source>
        <strain evidence="3">Phe10_nw2017</strain>
    </source>
</reference>
<evidence type="ECO:0000313" key="3">
    <source>
        <dbReference type="EMBL" id="TWW09489.1"/>
    </source>
</evidence>
<gene>
    <name evidence="3" type="ORF">E3A20_13850</name>
</gene>
<organism evidence="3 4">
    <name type="scientific">Planctomyces bekefii</name>
    <dbReference type="NCBI Taxonomy" id="1653850"/>
    <lineage>
        <taxon>Bacteria</taxon>
        <taxon>Pseudomonadati</taxon>
        <taxon>Planctomycetota</taxon>
        <taxon>Planctomycetia</taxon>
        <taxon>Planctomycetales</taxon>
        <taxon>Planctomycetaceae</taxon>
        <taxon>Planctomyces</taxon>
    </lineage>
</organism>
<dbReference type="EMBL" id="SRHE01000262">
    <property type="protein sequence ID" value="TWW09489.1"/>
    <property type="molecule type" value="Genomic_DNA"/>
</dbReference>
<feature type="domain" description="DUF1595" evidence="2">
    <location>
        <begin position="206"/>
        <end position="263"/>
    </location>
</feature>
<dbReference type="Pfam" id="PF07631">
    <property type="entry name" value="PSD4"/>
    <property type="match status" value="1"/>
</dbReference>
<comment type="caution">
    <text evidence="3">The sequence shown here is derived from an EMBL/GenBank/DDBJ whole genome shotgun (WGS) entry which is preliminary data.</text>
</comment>
<reference evidence="3 4" key="2">
    <citation type="submission" date="2019-08" db="EMBL/GenBank/DDBJ databases">
        <authorList>
            <person name="Henke P."/>
        </authorList>
    </citation>
    <scope>NUCLEOTIDE SEQUENCE [LARGE SCALE GENOMIC DNA]</scope>
    <source>
        <strain evidence="3">Phe10_nw2017</strain>
    </source>
</reference>
<dbReference type="InterPro" id="IPR013042">
    <property type="entry name" value="DUF1592"/>
</dbReference>
<evidence type="ECO:0000313" key="4">
    <source>
        <dbReference type="Proteomes" id="UP000321083"/>
    </source>
</evidence>